<protein>
    <submittedName>
        <fullName evidence="1">Uncharacterized protein</fullName>
    </submittedName>
</protein>
<gene>
    <name evidence="1" type="ORF">HHU08_01495</name>
</gene>
<keyword evidence="2" id="KW-1185">Reference proteome</keyword>
<proteinExistence type="predicted"/>
<reference evidence="1 2" key="1">
    <citation type="submission" date="2020-04" db="EMBL/GenBank/DDBJ databases">
        <title>Bacillus sp. UniB3 isolated from commercial digestive syrup.</title>
        <authorList>
            <person name="Thorat V."/>
            <person name="Kirdat K."/>
            <person name="Tiwarekar B."/>
            <person name="Yadav A."/>
        </authorList>
    </citation>
    <scope>NUCLEOTIDE SEQUENCE [LARGE SCALE GENOMIC DNA]</scope>
    <source>
        <strain evidence="1 2">UniB3</strain>
    </source>
</reference>
<dbReference type="EMBL" id="JABBPK010000001">
    <property type="protein sequence ID" value="NMO75715.1"/>
    <property type="molecule type" value="Genomic_DNA"/>
</dbReference>
<name>A0A7Y0K4P2_9BACI</name>
<dbReference type="Proteomes" id="UP000588491">
    <property type="component" value="Unassembled WGS sequence"/>
</dbReference>
<evidence type="ECO:0000313" key="2">
    <source>
        <dbReference type="Proteomes" id="UP000588491"/>
    </source>
</evidence>
<sequence>MDLRKEPSFIHTDERMVLAECDNYYVAVVKLDQQRERDQKYAVILTEDISLREQRDILAKRFCQNNLLMYFVRTIIPEYFLERKMINEVYKAIYRFVYQVK</sequence>
<accession>A0A7Y0K4P2</accession>
<dbReference type="AlphaFoldDB" id="A0A7Y0K4P2"/>
<organism evidence="1 2">
    <name type="scientific">Niallia alba</name>
    <dbReference type="NCBI Taxonomy" id="2729105"/>
    <lineage>
        <taxon>Bacteria</taxon>
        <taxon>Bacillati</taxon>
        <taxon>Bacillota</taxon>
        <taxon>Bacilli</taxon>
        <taxon>Bacillales</taxon>
        <taxon>Bacillaceae</taxon>
        <taxon>Niallia</taxon>
    </lineage>
</organism>
<dbReference type="RefSeq" id="WP_169187642.1">
    <property type="nucleotide sequence ID" value="NZ_JABBPK010000001.1"/>
</dbReference>
<evidence type="ECO:0000313" key="1">
    <source>
        <dbReference type="EMBL" id="NMO75715.1"/>
    </source>
</evidence>
<comment type="caution">
    <text evidence="1">The sequence shown here is derived from an EMBL/GenBank/DDBJ whole genome shotgun (WGS) entry which is preliminary data.</text>
</comment>